<evidence type="ECO:0000256" key="1">
    <source>
        <dbReference type="SAM" id="MobiDB-lite"/>
    </source>
</evidence>
<feature type="compositionally biased region" description="Basic and acidic residues" evidence="1">
    <location>
        <begin position="35"/>
        <end position="47"/>
    </location>
</feature>
<name>A0A8S3XQF5_PARAO</name>
<sequence>MCVHPALATKYFAKMDPFEESYSASTPGSSEEPFADDREYGSDKDYRPSGSESLSSEDPVGSSQTSCMQETAAII</sequence>
<gene>
    <name evidence="2" type="ORF">PAPOLLO_LOCUS20657</name>
</gene>
<evidence type="ECO:0000313" key="2">
    <source>
        <dbReference type="EMBL" id="CAG5035803.1"/>
    </source>
</evidence>
<dbReference type="EMBL" id="CAJQZP010001278">
    <property type="protein sequence ID" value="CAG5035803.1"/>
    <property type="molecule type" value="Genomic_DNA"/>
</dbReference>
<evidence type="ECO:0000313" key="3">
    <source>
        <dbReference type="Proteomes" id="UP000691718"/>
    </source>
</evidence>
<proteinExistence type="predicted"/>
<protein>
    <submittedName>
        <fullName evidence="2">(apollo) hypothetical protein</fullName>
    </submittedName>
</protein>
<feature type="compositionally biased region" description="Polar residues" evidence="1">
    <location>
        <begin position="50"/>
        <end position="69"/>
    </location>
</feature>
<comment type="caution">
    <text evidence="2">The sequence shown here is derived from an EMBL/GenBank/DDBJ whole genome shotgun (WGS) entry which is preliminary data.</text>
</comment>
<dbReference type="AlphaFoldDB" id="A0A8S3XQF5"/>
<keyword evidence="3" id="KW-1185">Reference proteome</keyword>
<organism evidence="2 3">
    <name type="scientific">Parnassius apollo</name>
    <name type="common">Apollo butterfly</name>
    <name type="synonym">Papilio apollo</name>
    <dbReference type="NCBI Taxonomy" id="110799"/>
    <lineage>
        <taxon>Eukaryota</taxon>
        <taxon>Metazoa</taxon>
        <taxon>Ecdysozoa</taxon>
        <taxon>Arthropoda</taxon>
        <taxon>Hexapoda</taxon>
        <taxon>Insecta</taxon>
        <taxon>Pterygota</taxon>
        <taxon>Neoptera</taxon>
        <taxon>Endopterygota</taxon>
        <taxon>Lepidoptera</taxon>
        <taxon>Glossata</taxon>
        <taxon>Ditrysia</taxon>
        <taxon>Papilionoidea</taxon>
        <taxon>Papilionidae</taxon>
        <taxon>Parnassiinae</taxon>
        <taxon>Parnassini</taxon>
        <taxon>Parnassius</taxon>
        <taxon>Parnassius</taxon>
    </lineage>
</organism>
<accession>A0A8S3XQF5</accession>
<reference evidence="2" key="1">
    <citation type="submission" date="2021-04" db="EMBL/GenBank/DDBJ databases">
        <authorList>
            <person name="Tunstrom K."/>
        </authorList>
    </citation>
    <scope>NUCLEOTIDE SEQUENCE</scope>
</reference>
<feature type="region of interest" description="Disordered" evidence="1">
    <location>
        <begin position="20"/>
        <end position="75"/>
    </location>
</feature>
<dbReference type="Proteomes" id="UP000691718">
    <property type="component" value="Unassembled WGS sequence"/>
</dbReference>
<dbReference type="OrthoDB" id="7476390at2759"/>